<dbReference type="FunFam" id="2.170.130.10:FF:000003">
    <property type="entry name" value="SusC/RagA family TonB-linked outer membrane protein"/>
    <property type="match status" value="1"/>
</dbReference>
<dbReference type="EMBL" id="FOAF01000011">
    <property type="protein sequence ID" value="SEM38977.1"/>
    <property type="molecule type" value="Genomic_DNA"/>
</dbReference>
<evidence type="ECO:0000256" key="8">
    <source>
        <dbReference type="SAM" id="SignalP"/>
    </source>
</evidence>
<sequence length="1023" mass="113663">MRKSFKPRLCKEILFLCMLLQAISGYGQQKLVVSGTVSDKLAPLEGVSVLVQGTRQGTKTDAKGQYQLETTQGARLNFKLIGYRDTTIIAQNGTINVQLTESAQTLNEVVISYGTQQRKEVTGAISQIEATELKDVPVGQFSQKLQGRIPGVQISQTTGRPGQGMAVRIRGSASMNAGNTPLYVVDGQPITGDISNINPDEIESFSVLKDASATSLYGSRAANGVVLVTTKKGKGEGINVNFSSYGGVQYVPQRGRPDVMNAREFAQWQKNYYEDKIRYEDWVNPATGLAEIPDDYKNPEQYGAGTDWYDILLRDGAPIQNYSLSLTANTEKFSSAVTAGYFNQQGVVLNTGYQRYSFRANNEFRPNDKLTLGFNIAPTLQLDHNTLSNTDGQRQVIDGSFITSPISPAINPDGSLPITTNTFGMFPNPNWYRVLKEKLDNYRRTRILGNVYGEFKILEGLKFKTRADFDLGAQTQQLYVSSTSGGGLFVAPPQRATGQYNTETYYSWLNENVFSYNKSVGDHIFDLLAGYTTQKYRQENSAIDKTDFPNDQIPWLDAGATVTGAGSNTAAWSLESLIGRLNYSFKGRYLLSAAMRRDGSSRFGSDRRWGSFPSVSVGWVASDENFLKESEKISFLKLRASYGLVGNNNIGNYRSIAMMSPTNYVIGGSLAQGLSINSLGNPALGWETTKQLDIGFELGLFDDRISLVYDYYNKKTDGMLYPVELPRASGFSSVWTNIGTFKFWGHEIGISSKNLTGEFVWNTDFNITFNRNKVLKLGTNDTPIGGYNDQGDFNRTAVGHPIGQFYGYVYDGVYMTQEEFDTQPKHSSSAIGTVRMKDLNGDNVIDNNDRTFIGDPNPDFIFGLTNNFRYKDWDLSFLIAGSVGGQTMNATYENTENLDAVFNMRKEMLNVWRSPENPGNGEVPRTLAGTTALFRFTNSRWVYSSTYVSLRNVTLGRNFTIENNKYLKNIRAYLSIQEALMLTKYPGLNPEVSARAEDPLRLGIDQTAYPVPRTFTFGINVGF</sequence>
<comment type="similarity">
    <text evidence="7">Belongs to the TonB-dependent receptor family.</text>
</comment>
<dbReference type="InterPro" id="IPR036942">
    <property type="entry name" value="Beta-barrel_TonB_sf"/>
</dbReference>
<keyword evidence="4 7" id="KW-0812">Transmembrane</keyword>
<feature type="chain" id="PRO_5011451604" evidence="8">
    <location>
        <begin position="23"/>
        <end position="1023"/>
    </location>
</feature>
<keyword evidence="6 7" id="KW-0998">Cell outer membrane</keyword>
<evidence type="ECO:0000259" key="9">
    <source>
        <dbReference type="Pfam" id="PF07715"/>
    </source>
</evidence>
<dbReference type="Pfam" id="PF13715">
    <property type="entry name" value="CarbopepD_reg_2"/>
    <property type="match status" value="1"/>
</dbReference>
<proteinExistence type="inferred from homology"/>
<evidence type="ECO:0000256" key="5">
    <source>
        <dbReference type="ARBA" id="ARBA00023136"/>
    </source>
</evidence>
<feature type="signal peptide" evidence="8">
    <location>
        <begin position="1"/>
        <end position="22"/>
    </location>
</feature>
<accession>A0A1H7Y0U9</accession>
<feature type="domain" description="TonB-dependent receptor plug" evidence="9">
    <location>
        <begin position="119"/>
        <end position="225"/>
    </location>
</feature>
<dbReference type="InterPro" id="IPR023997">
    <property type="entry name" value="TonB-dep_OMP_SusC/RagA_CS"/>
</dbReference>
<reference evidence="11" key="1">
    <citation type="submission" date="2016-10" db="EMBL/GenBank/DDBJ databases">
        <authorList>
            <person name="Varghese N."/>
            <person name="Submissions S."/>
        </authorList>
    </citation>
    <scope>NUCLEOTIDE SEQUENCE [LARGE SCALE GENOMIC DNA]</scope>
    <source>
        <strain evidence="11">DSM 18733</strain>
    </source>
</reference>
<dbReference type="InterPro" id="IPR023996">
    <property type="entry name" value="TonB-dep_OMP_SusC/RagA"/>
</dbReference>
<dbReference type="Gene3D" id="2.170.130.10">
    <property type="entry name" value="TonB-dependent receptor, plug domain"/>
    <property type="match status" value="1"/>
</dbReference>
<evidence type="ECO:0000256" key="6">
    <source>
        <dbReference type="ARBA" id="ARBA00023237"/>
    </source>
</evidence>
<protein>
    <submittedName>
        <fullName evidence="10">TonB-linked outer membrane protein, SusC/RagA family</fullName>
    </submittedName>
</protein>
<dbReference type="Proteomes" id="UP000199421">
    <property type="component" value="Unassembled WGS sequence"/>
</dbReference>
<dbReference type="STRING" id="407022.SAMN05661044_05066"/>
<evidence type="ECO:0000313" key="11">
    <source>
        <dbReference type="Proteomes" id="UP000199421"/>
    </source>
</evidence>
<evidence type="ECO:0000256" key="4">
    <source>
        <dbReference type="ARBA" id="ARBA00022692"/>
    </source>
</evidence>
<dbReference type="Gene3D" id="2.60.40.1120">
    <property type="entry name" value="Carboxypeptidase-like, regulatory domain"/>
    <property type="match status" value="1"/>
</dbReference>
<dbReference type="InterPro" id="IPR008969">
    <property type="entry name" value="CarboxyPept-like_regulatory"/>
</dbReference>
<dbReference type="GO" id="GO:0009279">
    <property type="term" value="C:cell outer membrane"/>
    <property type="evidence" value="ECO:0007669"/>
    <property type="project" value="UniProtKB-SubCell"/>
</dbReference>
<dbReference type="Gene3D" id="2.40.170.20">
    <property type="entry name" value="TonB-dependent receptor, beta-barrel domain"/>
    <property type="match status" value="1"/>
</dbReference>
<gene>
    <name evidence="10" type="ORF">SAMN05661044_05066</name>
</gene>
<keyword evidence="2 7" id="KW-0813">Transport</keyword>
<keyword evidence="11" id="KW-1185">Reference proteome</keyword>
<keyword evidence="8" id="KW-0732">Signal</keyword>
<dbReference type="InterPro" id="IPR039426">
    <property type="entry name" value="TonB-dep_rcpt-like"/>
</dbReference>
<organism evidence="10 11">
    <name type="scientific">Olivibacter domesticus</name>
    <name type="common">Pseudosphingobacterium domesticum</name>
    <dbReference type="NCBI Taxonomy" id="407022"/>
    <lineage>
        <taxon>Bacteria</taxon>
        <taxon>Pseudomonadati</taxon>
        <taxon>Bacteroidota</taxon>
        <taxon>Sphingobacteriia</taxon>
        <taxon>Sphingobacteriales</taxon>
        <taxon>Sphingobacteriaceae</taxon>
        <taxon>Olivibacter</taxon>
    </lineage>
</organism>
<evidence type="ECO:0000256" key="3">
    <source>
        <dbReference type="ARBA" id="ARBA00022452"/>
    </source>
</evidence>
<name>A0A1H7Y0U9_OLID1</name>
<dbReference type="NCBIfam" id="TIGR04056">
    <property type="entry name" value="OMP_RagA_SusC"/>
    <property type="match status" value="1"/>
</dbReference>
<dbReference type="InterPro" id="IPR037066">
    <property type="entry name" value="Plug_dom_sf"/>
</dbReference>
<evidence type="ECO:0000256" key="1">
    <source>
        <dbReference type="ARBA" id="ARBA00004571"/>
    </source>
</evidence>
<dbReference type="InterPro" id="IPR012910">
    <property type="entry name" value="Plug_dom"/>
</dbReference>
<evidence type="ECO:0000313" key="10">
    <source>
        <dbReference type="EMBL" id="SEM38977.1"/>
    </source>
</evidence>
<keyword evidence="5 7" id="KW-0472">Membrane</keyword>
<dbReference type="SUPFAM" id="SSF56935">
    <property type="entry name" value="Porins"/>
    <property type="match status" value="1"/>
</dbReference>
<dbReference type="AlphaFoldDB" id="A0A1H7Y0U9"/>
<dbReference type="OrthoDB" id="9768177at2"/>
<dbReference type="NCBIfam" id="TIGR04057">
    <property type="entry name" value="SusC_RagA_signa"/>
    <property type="match status" value="1"/>
</dbReference>
<evidence type="ECO:0000256" key="2">
    <source>
        <dbReference type="ARBA" id="ARBA00022448"/>
    </source>
</evidence>
<dbReference type="SUPFAM" id="SSF49464">
    <property type="entry name" value="Carboxypeptidase regulatory domain-like"/>
    <property type="match status" value="1"/>
</dbReference>
<dbReference type="PROSITE" id="PS52016">
    <property type="entry name" value="TONB_DEPENDENT_REC_3"/>
    <property type="match status" value="1"/>
</dbReference>
<evidence type="ECO:0000256" key="7">
    <source>
        <dbReference type="PROSITE-ProRule" id="PRU01360"/>
    </source>
</evidence>
<dbReference type="Pfam" id="PF07715">
    <property type="entry name" value="Plug"/>
    <property type="match status" value="1"/>
</dbReference>
<keyword evidence="3 7" id="KW-1134">Transmembrane beta strand</keyword>
<comment type="subcellular location">
    <subcellularLocation>
        <location evidence="1 7">Cell outer membrane</location>
        <topology evidence="1 7">Multi-pass membrane protein</topology>
    </subcellularLocation>
</comment>
<dbReference type="RefSeq" id="WP_093331189.1">
    <property type="nucleotide sequence ID" value="NZ_FOAF01000011.1"/>
</dbReference>